<evidence type="ECO:0000313" key="10">
    <source>
        <dbReference type="EMBL" id="CAD7240604.1"/>
    </source>
</evidence>
<dbReference type="Proteomes" id="UP000677054">
    <property type="component" value="Unassembled WGS sequence"/>
</dbReference>
<dbReference type="SMART" id="SM00325">
    <property type="entry name" value="RhoGEF"/>
    <property type="match status" value="1"/>
</dbReference>
<gene>
    <name evidence="10" type="ORF">DSTB1V02_LOCUS624</name>
</gene>
<dbReference type="Pfam" id="PF00069">
    <property type="entry name" value="Pkinase"/>
    <property type="match status" value="1"/>
</dbReference>
<dbReference type="Gene3D" id="1.20.900.10">
    <property type="entry name" value="Dbl homology (DH) domain"/>
    <property type="match status" value="1"/>
</dbReference>
<feature type="region of interest" description="Disordered" evidence="7">
    <location>
        <begin position="149"/>
        <end position="213"/>
    </location>
</feature>
<dbReference type="GO" id="GO:0005524">
    <property type="term" value="F:ATP binding"/>
    <property type="evidence" value="ECO:0007669"/>
    <property type="project" value="UniProtKB-UniRule"/>
</dbReference>
<dbReference type="Pfam" id="PF00621">
    <property type="entry name" value="RhoGEF"/>
    <property type="match status" value="1"/>
</dbReference>
<dbReference type="CDD" id="cd00160">
    <property type="entry name" value="RhoGEF"/>
    <property type="match status" value="1"/>
</dbReference>
<dbReference type="InterPro" id="IPR011009">
    <property type="entry name" value="Kinase-like_dom_sf"/>
</dbReference>
<dbReference type="PROSITE" id="PS00741">
    <property type="entry name" value="DH_1"/>
    <property type="match status" value="1"/>
</dbReference>
<dbReference type="EMBL" id="LR899562">
    <property type="protein sequence ID" value="CAD7240604.1"/>
    <property type="molecule type" value="Genomic_DNA"/>
</dbReference>
<accession>A0A7R9A2A5</accession>
<evidence type="ECO:0000256" key="3">
    <source>
        <dbReference type="ARBA" id="ARBA00022658"/>
    </source>
</evidence>
<evidence type="ECO:0000256" key="1">
    <source>
        <dbReference type="ARBA" id="ARBA00004496"/>
    </source>
</evidence>
<sequence length="896" mass="101205">MHCLLQGRVIKLRRTTGAWLVFQAFISFLEATVPIIGSALGHSVRAKRGIDVSDGIGCLLLDSEVIKKKQANLLLSKRAPDVGMGNRQSGSGTGDEDDDRGQSRYPPREMSVPGRMSLAEDFTTEEPSQEPGLGISCDSQSPEVRLVNLTLNTPPPNEELCTGSSLIDDTRTPAKSECDSDSSGCTGVGPGSFAQDPTGDLARTPSEKERNRQKYVHKRKYVMQELVDTERDYVKDLGLIVDGYLALMRDPDCDTPMPEPLKEGKDKIIFGNIEAIYEWHRDYFLDALEKCVNKPPELGPLFKRCERKLRMYIVYCENKPKSEYIVSEFLETYFEELRQKLGHKLQLPDLLIKPVQRITKYQLLLRDVIRFTMQAQLMDELESLQKARNVMEIVPKEANDMMNVGRLKGFDGKITAQGKLLIHGPLYCQEGTSSANMAKSRELQVFLFEQSIIFSESVGKKTQFSHPHYVYRNHLQANKMVLQEEKAEDDPTKFVLKSTDPRKPGLLYICQASSTEDHDRQRAGSIHDVPIAWPVNCSHGEVSPAGLENLNLFLSPVDHDEDVMSPGQSPARKRRKVCFNLNHPDQISKPWSGRSKQSGKDNSKSTSKSGSLHMDTPSRNLLLEKGLDSHKNLDVLGRGGFGVVVRASYKGEKVAVKIIPCKHRKRQHFEAVLQGEVNAINLDHPNIVKTFCVFGYDKKNALVVMEYAGKITLQQLLDDPQQHMDHVRRCRFAYQVAAALRYCHQHRIAHLDVKPSNILINDSDCCKLGDFGCSKKLDLLQADPCVISVSPPRGTVVYQAPEVLRGYRATQKADIYSFGITLWQMKTRMYPFWRENTQVVLYKVAARGERPYMDPPYSFEDEDYQALIQMCWAQEASQRPNAAEVLTYVDSWNVLI</sequence>
<dbReference type="PANTHER" id="PTHR22826">
    <property type="entry name" value="RHO GUANINE EXCHANGE FACTOR-RELATED"/>
    <property type="match status" value="1"/>
</dbReference>
<dbReference type="SUPFAM" id="SSF50729">
    <property type="entry name" value="PH domain-like"/>
    <property type="match status" value="1"/>
</dbReference>
<reference evidence="10" key="1">
    <citation type="submission" date="2020-11" db="EMBL/GenBank/DDBJ databases">
        <authorList>
            <person name="Tran Van P."/>
        </authorList>
    </citation>
    <scope>NUCLEOTIDE SEQUENCE</scope>
</reference>
<dbReference type="InterPro" id="IPR001331">
    <property type="entry name" value="GDS_CDC24_CS"/>
</dbReference>
<dbReference type="SMART" id="SM00220">
    <property type="entry name" value="S_TKc"/>
    <property type="match status" value="1"/>
</dbReference>
<dbReference type="Gene3D" id="2.30.29.30">
    <property type="entry name" value="Pleckstrin-homology domain (PH domain)/Phosphotyrosine-binding domain (PTB)"/>
    <property type="match status" value="1"/>
</dbReference>
<evidence type="ECO:0000256" key="6">
    <source>
        <dbReference type="PROSITE-ProRule" id="PRU10141"/>
    </source>
</evidence>
<feature type="domain" description="DH" evidence="8">
    <location>
        <begin position="218"/>
        <end position="401"/>
    </location>
</feature>
<dbReference type="PANTHER" id="PTHR22826:SF106">
    <property type="entry name" value="TRIO, ISOFORM A"/>
    <property type="match status" value="1"/>
</dbReference>
<dbReference type="GO" id="GO:0005085">
    <property type="term" value="F:guanyl-nucleotide exchange factor activity"/>
    <property type="evidence" value="ECO:0007669"/>
    <property type="project" value="UniProtKB-KW"/>
</dbReference>
<evidence type="ECO:0000256" key="7">
    <source>
        <dbReference type="SAM" id="MobiDB-lite"/>
    </source>
</evidence>
<feature type="compositionally biased region" description="Basic and acidic residues" evidence="7">
    <location>
        <begin position="168"/>
        <end position="178"/>
    </location>
</feature>
<feature type="binding site" evidence="6">
    <location>
        <position position="662"/>
    </location>
    <ligand>
        <name>ATP</name>
        <dbReference type="ChEBI" id="CHEBI:30616"/>
    </ligand>
</feature>
<dbReference type="FunFam" id="1.20.900.10:FF:000008">
    <property type="entry name" value="rho guanine nucleotide exchange factor 25"/>
    <property type="match status" value="1"/>
</dbReference>
<dbReference type="InterPro" id="IPR017441">
    <property type="entry name" value="Protein_kinase_ATP_BS"/>
</dbReference>
<feature type="domain" description="Protein kinase" evidence="9">
    <location>
        <begin position="630"/>
        <end position="893"/>
    </location>
</feature>
<evidence type="ECO:0000259" key="9">
    <source>
        <dbReference type="PROSITE" id="PS50011"/>
    </source>
</evidence>
<dbReference type="GO" id="GO:0019898">
    <property type="term" value="C:extrinsic component of membrane"/>
    <property type="evidence" value="ECO:0007669"/>
    <property type="project" value="TreeGrafter"/>
</dbReference>
<evidence type="ECO:0000313" key="11">
    <source>
        <dbReference type="Proteomes" id="UP000677054"/>
    </source>
</evidence>
<dbReference type="PROSITE" id="PS00107">
    <property type="entry name" value="PROTEIN_KINASE_ATP"/>
    <property type="match status" value="1"/>
</dbReference>
<evidence type="ECO:0000256" key="5">
    <source>
        <dbReference type="ARBA" id="ARBA00022840"/>
    </source>
</evidence>
<organism evidence="10">
    <name type="scientific">Darwinula stevensoni</name>
    <dbReference type="NCBI Taxonomy" id="69355"/>
    <lineage>
        <taxon>Eukaryota</taxon>
        <taxon>Metazoa</taxon>
        <taxon>Ecdysozoa</taxon>
        <taxon>Arthropoda</taxon>
        <taxon>Crustacea</taxon>
        <taxon>Oligostraca</taxon>
        <taxon>Ostracoda</taxon>
        <taxon>Podocopa</taxon>
        <taxon>Podocopida</taxon>
        <taxon>Darwinulocopina</taxon>
        <taxon>Darwinuloidea</taxon>
        <taxon>Darwinulidae</taxon>
        <taxon>Darwinula</taxon>
    </lineage>
</organism>
<dbReference type="GO" id="GO:0004672">
    <property type="term" value="F:protein kinase activity"/>
    <property type="evidence" value="ECO:0007669"/>
    <property type="project" value="InterPro"/>
</dbReference>
<evidence type="ECO:0000256" key="4">
    <source>
        <dbReference type="ARBA" id="ARBA00022741"/>
    </source>
</evidence>
<dbReference type="AlphaFoldDB" id="A0A7R9A2A5"/>
<comment type="subcellular location">
    <subcellularLocation>
        <location evidence="1">Cytoplasm</location>
    </subcellularLocation>
</comment>
<dbReference type="SUPFAM" id="SSF48065">
    <property type="entry name" value="DBL homology domain (DH-domain)"/>
    <property type="match status" value="1"/>
</dbReference>
<dbReference type="InterPro" id="IPR011993">
    <property type="entry name" value="PH-like_dom_sf"/>
</dbReference>
<dbReference type="InterPro" id="IPR035899">
    <property type="entry name" value="DBL_dom_sf"/>
</dbReference>
<dbReference type="GO" id="GO:0005737">
    <property type="term" value="C:cytoplasm"/>
    <property type="evidence" value="ECO:0007669"/>
    <property type="project" value="UniProtKB-SubCell"/>
</dbReference>
<feature type="region of interest" description="Disordered" evidence="7">
    <location>
        <begin position="79"/>
        <end position="114"/>
    </location>
</feature>
<keyword evidence="11" id="KW-1185">Reference proteome</keyword>
<keyword evidence="5 6" id="KW-0067">ATP-binding</keyword>
<dbReference type="InterPro" id="IPR008271">
    <property type="entry name" value="Ser/Thr_kinase_AS"/>
</dbReference>
<dbReference type="PROSITE" id="PS50010">
    <property type="entry name" value="DH_2"/>
    <property type="match status" value="1"/>
</dbReference>
<dbReference type="InterPro" id="IPR000719">
    <property type="entry name" value="Prot_kinase_dom"/>
</dbReference>
<dbReference type="InterPro" id="IPR051336">
    <property type="entry name" value="RhoGEF_Guanine_NuclExch_SF"/>
</dbReference>
<keyword evidence="2" id="KW-0963">Cytoplasm</keyword>
<evidence type="ECO:0000259" key="8">
    <source>
        <dbReference type="PROSITE" id="PS50010"/>
    </source>
</evidence>
<dbReference type="PROSITE" id="PS50011">
    <property type="entry name" value="PROTEIN_KINASE_DOM"/>
    <property type="match status" value="1"/>
</dbReference>
<dbReference type="Pfam" id="PF22697">
    <property type="entry name" value="SOS1_NGEF_PH"/>
    <property type="match status" value="1"/>
</dbReference>
<dbReference type="GO" id="GO:0035556">
    <property type="term" value="P:intracellular signal transduction"/>
    <property type="evidence" value="ECO:0007669"/>
    <property type="project" value="InterPro"/>
</dbReference>
<dbReference type="SUPFAM" id="SSF56112">
    <property type="entry name" value="Protein kinase-like (PK-like)"/>
    <property type="match status" value="1"/>
</dbReference>
<proteinExistence type="predicted"/>
<dbReference type="GO" id="GO:0007411">
    <property type="term" value="P:axon guidance"/>
    <property type="evidence" value="ECO:0007669"/>
    <property type="project" value="TreeGrafter"/>
</dbReference>
<dbReference type="Gene3D" id="1.10.510.10">
    <property type="entry name" value="Transferase(Phosphotransferase) domain 1"/>
    <property type="match status" value="1"/>
</dbReference>
<name>A0A7R9A2A5_9CRUS</name>
<keyword evidence="3" id="KW-0344">Guanine-nucleotide releasing factor</keyword>
<dbReference type="PROSITE" id="PS00108">
    <property type="entry name" value="PROTEIN_KINASE_ST"/>
    <property type="match status" value="1"/>
</dbReference>
<dbReference type="InterPro" id="IPR055251">
    <property type="entry name" value="SOS1_NGEF_PH"/>
</dbReference>
<protein>
    <submittedName>
        <fullName evidence="10">Uncharacterized protein</fullName>
    </submittedName>
</protein>
<keyword evidence="4 6" id="KW-0547">Nucleotide-binding</keyword>
<dbReference type="Gene3D" id="3.30.200.20">
    <property type="entry name" value="Phosphorylase Kinase, domain 1"/>
    <property type="match status" value="1"/>
</dbReference>
<dbReference type="EMBL" id="CAJPEV010000045">
    <property type="protein sequence ID" value="CAG0879502.1"/>
    <property type="molecule type" value="Genomic_DNA"/>
</dbReference>
<dbReference type="OrthoDB" id="10256089at2759"/>
<dbReference type="InterPro" id="IPR000219">
    <property type="entry name" value="DH_dom"/>
</dbReference>
<evidence type="ECO:0000256" key="2">
    <source>
        <dbReference type="ARBA" id="ARBA00022490"/>
    </source>
</evidence>
<feature type="region of interest" description="Disordered" evidence="7">
    <location>
        <begin position="583"/>
        <end position="616"/>
    </location>
</feature>